<dbReference type="SUPFAM" id="SSF56519">
    <property type="entry name" value="Penicillin binding protein dimerisation domain"/>
    <property type="match status" value="1"/>
</dbReference>
<feature type="domain" description="Penicillin-binding protein transpeptidase" evidence="8">
    <location>
        <begin position="262"/>
        <end position="568"/>
    </location>
</feature>
<dbReference type="SUPFAM" id="SSF56601">
    <property type="entry name" value="beta-lactamase/transpeptidase-like"/>
    <property type="match status" value="1"/>
</dbReference>
<dbReference type="InterPro" id="IPR036138">
    <property type="entry name" value="PBP_dimer_sf"/>
</dbReference>
<dbReference type="Pfam" id="PF00905">
    <property type="entry name" value="Transpeptidase"/>
    <property type="match status" value="1"/>
</dbReference>
<dbReference type="InterPro" id="IPR050515">
    <property type="entry name" value="Beta-lactam/transpept"/>
</dbReference>
<evidence type="ECO:0000256" key="1">
    <source>
        <dbReference type="ARBA" id="ARBA00004370"/>
    </source>
</evidence>
<evidence type="ECO:0000313" key="11">
    <source>
        <dbReference type="Proteomes" id="UP001234495"/>
    </source>
</evidence>
<comment type="catalytic activity">
    <reaction evidence="6">
        <text>Preferential cleavage: (Ac)2-L-Lys-D-Ala-|-D-Ala. Also transpeptidation of peptidyl-alanyl moieties that are N-acyl substituents of D-alanine.</text>
        <dbReference type="EC" id="3.4.16.4"/>
    </reaction>
</comment>
<comment type="pathway">
    <text evidence="2">Cell wall biogenesis; peptidoglycan biosynthesis.</text>
</comment>
<dbReference type="InterPro" id="IPR001460">
    <property type="entry name" value="PCN-bd_Tpept"/>
</dbReference>
<evidence type="ECO:0000259" key="9">
    <source>
        <dbReference type="Pfam" id="PF03717"/>
    </source>
</evidence>
<dbReference type="EC" id="3.4.16.4" evidence="4"/>
<keyword evidence="5 7" id="KW-0472">Membrane</keyword>
<comment type="caution">
    <text evidence="10">The sequence shown here is derived from an EMBL/GenBank/DDBJ whole genome shotgun (WGS) entry which is preliminary data.</text>
</comment>
<dbReference type="Gene3D" id="3.40.710.10">
    <property type="entry name" value="DD-peptidase/beta-lactamase superfamily"/>
    <property type="match status" value="1"/>
</dbReference>
<evidence type="ECO:0000313" key="10">
    <source>
        <dbReference type="EMBL" id="MDQ0231550.1"/>
    </source>
</evidence>
<dbReference type="Proteomes" id="UP001234495">
    <property type="component" value="Unassembled WGS sequence"/>
</dbReference>
<feature type="domain" description="Penicillin-binding protein dimerisation" evidence="9">
    <location>
        <begin position="60"/>
        <end position="218"/>
    </location>
</feature>
<feature type="transmembrane region" description="Helical" evidence="7">
    <location>
        <begin position="7"/>
        <end position="25"/>
    </location>
</feature>
<name>A0ABT9ZGY9_9BACI</name>
<proteinExistence type="inferred from homology"/>
<keyword evidence="7" id="KW-0812">Transmembrane</keyword>
<evidence type="ECO:0000256" key="4">
    <source>
        <dbReference type="ARBA" id="ARBA00012448"/>
    </source>
</evidence>
<dbReference type="InterPro" id="IPR005311">
    <property type="entry name" value="PBP_dimer"/>
</dbReference>
<dbReference type="EMBL" id="JAUSUD010000013">
    <property type="protein sequence ID" value="MDQ0231550.1"/>
    <property type="molecule type" value="Genomic_DNA"/>
</dbReference>
<dbReference type="RefSeq" id="WP_307342698.1">
    <property type="nucleotide sequence ID" value="NZ_JAUSUD010000013.1"/>
</dbReference>
<evidence type="ECO:0000256" key="6">
    <source>
        <dbReference type="ARBA" id="ARBA00034000"/>
    </source>
</evidence>
<dbReference type="PANTHER" id="PTHR30627">
    <property type="entry name" value="PEPTIDOGLYCAN D,D-TRANSPEPTIDASE"/>
    <property type="match status" value="1"/>
</dbReference>
<keyword evidence="10" id="KW-0132">Cell division</keyword>
<dbReference type="Pfam" id="PF03717">
    <property type="entry name" value="PBP_dimer"/>
    <property type="match status" value="1"/>
</dbReference>
<keyword evidence="10" id="KW-0131">Cell cycle</keyword>
<keyword evidence="7" id="KW-1133">Transmembrane helix</keyword>
<protein>
    <recommendedName>
        <fullName evidence="4">serine-type D-Ala-D-Ala carboxypeptidase</fullName>
        <ecNumber evidence="4">3.4.16.4</ecNumber>
    </recommendedName>
</protein>
<comment type="subcellular location">
    <subcellularLocation>
        <location evidence="1">Membrane</location>
    </subcellularLocation>
</comment>
<dbReference type="Gene3D" id="3.90.1310.10">
    <property type="entry name" value="Penicillin-binding protein 2a (Domain 2)"/>
    <property type="match status" value="1"/>
</dbReference>
<evidence type="ECO:0000259" key="8">
    <source>
        <dbReference type="Pfam" id="PF00905"/>
    </source>
</evidence>
<gene>
    <name evidence="10" type="ORF">J2S19_002833</name>
</gene>
<dbReference type="InterPro" id="IPR012338">
    <property type="entry name" value="Beta-lactam/transpept-like"/>
</dbReference>
<evidence type="ECO:0000256" key="7">
    <source>
        <dbReference type="SAM" id="Phobius"/>
    </source>
</evidence>
<sequence length="582" mass="64814">MIKKRIIFIGTIIMMGLFVILYRLADIQLIHTESFSKKGVNLVQESVSQRTQEVVIDDGRGRFTDRNGAPLRDQVEPSLVIFPFSKDIEWPVEQLTKIINISESKLNHLLANIKKPAVLSKKEGIHLTSEEIESINNLKIPGIFAIYKQSPIEESIAEHIIGITGENPELLRSKYPDRSDLSYKTQIGITGLEKAFDEFLLPDAETKLLYHVDGDGNPLFGINVKYMADANPFYPVTIETTIDKEIQAMSEDILSKHKIEKGGIVLLDIETNNVLAMVSKPDVNRAEDATLANHMIQPIFPGSIFKTVISAAAIEYGLDDATRQFDCSLNLHGENDGGQDDGMLNFERSFAKSCNYTFTTLAEELIKINDSVIEDTAEKLGLVGPVGWNGKVFHYDNFKQFPNEKLGKIWGANEDKQIKRAVHQTAIGQKDVKVTPMAVANMMATVARGGERKKVRVVENILYKNGTNMYSFTSNSIDGEHISPFTAKSMQKLLRLVVTDPEGTGRRFQSLEVEVSGKSGTAQTGKKTEQGASLYNKWFAGFFPSNQPKYALVVVEMDTTSEESGTNASFYDIVNELANRDL</sequence>
<comment type="similarity">
    <text evidence="3">Belongs to the transpeptidase family.</text>
</comment>
<organism evidence="10 11">
    <name type="scientific">Metabacillus malikii</name>
    <dbReference type="NCBI Taxonomy" id="1504265"/>
    <lineage>
        <taxon>Bacteria</taxon>
        <taxon>Bacillati</taxon>
        <taxon>Bacillota</taxon>
        <taxon>Bacilli</taxon>
        <taxon>Bacillales</taxon>
        <taxon>Bacillaceae</taxon>
        <taxon>Metabacillus</taxon>
    </lineage>
</organism>
<evidence type="ECO:0000256" key="3">
    <source>
        <dbReference type="ARBA" id="ARBA00007171"/>
    </source>
</evidence>
<evidence type="ECO:0000256" key="2">
    <source>
        <dbReference type="ARBA" id="ARBA00004752"/>
    </source>
</evidence>
<dbReference type="GO" id="GO:0051301">
    <property type="term" value="P:cell division"/>
    <property type="evidence" value="ECO:0007669"/>
    <property type="project" value="UniProtKB-KW"/>
</dbReference>
<keyword evidence="11" id="KW-1185">Reference proteome</keyword>
<evidence type="ECO:0000256" key="5">
    <source>
        <dbReference type="ARBA" id="ARBA00023136"/>
    </source>
</evidence>
<accession>A0ABT9ZGY9</accession>
<reference evidence="10 11" key="1">
    <citation type="submission" date="2023-07" db="EMBL/GenBank/DDBJ databases">
        <title>Genomic Encyclopedia of Type Strains, Phase IV (KMG-IV): sequencing the most valuable type-strain genomes for metagenomic binning, comparative biology and taxonomic classification.</title>
        <authorList>
            <person name="Goeker M."/>
        </authorList>
    </citation>
    <scope>NUCLEOTIDE SEQUENCE [LARGE SCALE GENOMIC DNA]</scope>
    <source>
        <strain evidence="10 11">DSM 29005</strain>
    </source>
</reference>
<dbReference type="PANTHER" id="PTHR30627:SF24">
    <property type="entry name" value="PENICILLIN-BINDING PROTEIN 4B"/>
    <property type="match status" value="1"/>
</dbReference>